<keyword evidence="2" id="KW-1003">Cell membrane</keyword>
<evidence type="ECO:0000256" key="1">
    <source>
        <dbReference type="ARBA" id="ARBA00004651"/>
    </source>
</evidence>
<dbReference type="GO" id="GO:0043190">
    <property type="term" value="C:ATP-binding cassette (ABC) transporter complex"/>
    <property type="evidence" value="ECO:0007669"/>
    <property type="project" value="TreeGrafter"/>
</dbReference>
<dbReference type="Proteomes" id="UP000002019">
    <property type="component" value="Chromosome"/>
</dbReference>
<dbReference type="PANTHER" id="PTHR33529">
    <property type="entry name" value="SLR0882 PROTEIN-RELATED"/>
    <property type="match status" value="1"/>
</dbReference>
<keyword evidence="9" id="KW-1185">Reference proteome</keyword>
<dbReference type="STRING" id="459349.CLOAM0967"/>
<feature type="transmembrane region" description="Helical" evidence="7">
    <location>
        <begin position="12"/>
        <end position="33"/>
    </location>
</feature>
<dbReference type="PANTHER" id="PTHR33529:SF6">
    <property type="entry name" value="YJGP_YJGQ FAMILY PERMEASE"/>
    <property type="match status" value="1"/>
</dbReference>
<evidence type="ECO:0000256" key="4">
    <source>
        <dbReference type="ARBA" id="ARBA00022989"/>
    </source>
</evidence>
<feature type="transmembrane region" description="Helical" evidence="7">
    <location>
        <begin position="356"/>
        <end position="373"/>
    </location>
</feature>
<dbReference type="KEGG" id="caci:CLOAM0967"/>
<evidence type="ECO:0000256" key="2">
    <source>
        <dbReference type="ARBA" id="ARBA00022475"/>
    </source>
</evidence>
<evidence type="ECO:0000313" key="8">
    <source>
        <dbReference type="EMBL" id="CAO80839.1"/>
    </source>
</evidence>
<evidence type="ECO:0000256" key="5">
    <source>
        <dbReference type="ARBA" id="ARBA00023136"/>
    </source>
</evidence>
<dbReference type="RefSeq" id="WP_015424697.1">
    <property type="nucleotide sequence ID" value="NC_020449.1"/>
</dbReference>
<feature type="transmembrane region" description="Helical" evidence="7">
    <location>
        <begin position="53"/>
        <end position="78"/>
    </location>
</feature>
<feature type="coiled-coil region" evidence="6">
    <location>
        <begin position="262"/>
        <end position="289"/>
    </location>
</feature>
<evidence type="ECO:0000256" key="7">
    <source>
        <dbReference type="SAM" id="Phobius"/>
    </source>
</evidence>
<proteinExistence type="predicted"/>
<feature type="transmembrane region" description="Helical" evidence="7">
    <location>
        <begin position="99"/>
        <end position="122"/>
    </location>
</feature>
<reference evidence="8 9" key="1">
    <citation type="journal article" date="2008" name="J. Bacteriol.">
        <title>'Candidatus Cloacamonas acidaminovorans': genome sequence reconstruction provides a first glimpse of a new bacterial division.</title>
        <authorList>
            <person name="Pelletier E."/>
            <person name="Kreimeyer A."/>
            <person name="Bocs S."/>
            <person name="Rouy Z."/>
            <person name="Gyapay G."/>
            <person name="Chouari R."/>
            <person name="Riviere D."/>
            <person name="Ganesan A."/>
            <person name="Daegelen P."/>
            <person name="Sghir A."/>
            <person name="Cohen G.N."/>
            <person name="Medigue C."/>
            <person name="Weissenbach J."/>
            <person name="Le Paslier D."/>
        </authorList>
    </citation>
    <scope>NUCLEOTIDE SEQUENCE [LARGE SCALE GENOMIC DNA]</scope>
    <source>
        <strain evidence="9">Evry</strain>
    </source>
</reference>
<dbReference type="GO" id="GO:0015920">
    <property type="term" value="P:lipopolysaccharide transport"/>
    <property type="evidence" value="ECO:0007669"/>
    <property type="project" value="TreeGrafter"/>
</dbReference>
<dbReference type="EMBL" id="CU466930">
    <property type="protein sequence ID" value="CAO80839.1"/>
    <property type="molecule type" value="Genomic_DNA"/>
</dbReference>
<feature type="transmembrane region" description="Helical" evidence="7">
    <location>
        <begin position="385"/>
        <end position="409"/>
    </location>
</feature>
<keyword evidence="4 7" id="KW-1133">Transmembrane helix</keyword>
<accession>B0VHM4</accession>
<keyword evidence="5 7" id="KW-0472">Membrane</keyword>
<dbReference type="HOGENOM" id="CLU_028799_3_0_0"/>
<keyword evidence="3 7" id="KW-0812">Transmembrane</keyword>
<dbReference type="AlphaFoldDB" id="B0VHM4"/>
<protein>
    <submittedName>
        <fullName evidence="8">Permease YjgP/YjgQ</fullName>
    </submittedName>
</protein>
<keyword evidence="6" id="KW-0175">Coiled coil</keyword>
<sequence>MKILKRYLLKEHIAPFFIALMVVTFVLLSDRIIDLMNLIIEKKLPWQTVFEVFGLSLPYMLALSIPMAVLVATILAFGRMSVDREITAIKSSGINVYSLIGPLVIAALLLTGLMVYFNHWFLPDTNHKLKNLMLKIAYYKPMTIIKEKEFTNFMDYTIYARETTDSLLTDVLIYDRSQSHFPRTIFAKSGNVIQKDNGNSLQIILNDGEMHERNEKEVGKYQKTTFSRYIINVRNLGSNMEMFETGYRSDREMTYNQLITAIGDHKKELQTKQQEIEELNKRIELLQKSPQNFTRNMELRRLQAMQKMVIDRTQELKELINSLLVEYHKKFSMSFAIIIFVLIGIPLGLMTRTSGIGMSFSVSSIIFLVYYIALNGGEQLADKGFMPPFLAMWLANIIFLILAVLLIIGSIKEKRLLDMPTLIWKIKHYRNRKAPVPDEIVH</sequence>
<organism evidence="8 9">
    <name type="scientific">Cloacimonas acidaminovorans (strain Evry)</name>
    <dbReference type="NCBI Taxonomy" id="459349"/>
    <lineage>
        <taxon>Bacteria</taxon>
        <taxon>Pseudomonadati</taxon>
        <taxon>Candidatus Cloacimonadota</taxon>
        <taxon>Candidatus Cloacimonadia</taxon>
        <taxon>Candidatus Cloacimonadales</taxon>
        <taxon>Candidatus Cloacimonadaceae</taxon>
        <taxon>Candidatus Cloacimonas</taxon>
    </lineage>
</organism>
<comment type="subcellular location">
    <subcellularLocation>
        <location evidence="1">Cell membrane</location>
        <topology evidence="1">Multi-pass membrane protein</topology>
    </subcellularLocation>
</comment>
<evidence type="ECO:0000256" key="6">
    <source>
        <dbReference type="SAM" id="Coils"/>
    </source>
</evidence>
<name>B0VHM4_CLOAI</name>
<dbReference type="eggNOG" id="COG0795">
    <property type="taxonomic scope" value="Bacteria"/>
</dbReference>
<gene>
    <name evidence="8" type="ordered locus">CLOAM0967</name>
</gene>
<evidence type="ECO:0000256" key="3">
    <source>
        <dbReference type="ARBA" id="ARBA00022692"/>
    </source>
</evidence>
<dbReference type="OrthoDB" id="1096108at2"/>
<feature type="transmembrane region" description="Helical" evidence="7">
    <location>
        <begin position="331"/>
        <end position="349"/>
    </location>
</feature>
<evidence type="ECO:0000313" key="9">
    <source>
        <dbReference type="Proteomes" id="UP000002019"/>
    </source>
</evidence>
<dbReference type="InterPro" id="IPR005495">
    <property type="entry name" value="LptG/LptF_permease"/>
</dbReference>
<dbReference type="Pfam" id="PF03739">
    <property type="entry name" value="LptF_LptG"/>
    <property type="match status" value="1"/>
</dbReference>